<sequence>MARDKTAREREQCDTTVNRRSFLGAAGTGVAAALGVGTLANASDVANAADYRTVTVPAGGTKTFSVGSGETLENLLIDMTADGASAKIYAKGDGWTVRNVAFKGNHPGGHYLFTPAVSKGGTATVENLYMGDGQTAQTAKGGIWVNANAHYGTLNFRNVHIAHFIDNGLYGTGPGAQGHGGVVNVYDSYFNSNNIANIRVGSRDGRTCHVENCVVEGGTARPCGAGCSSPGSISSRGVWAWWGPVEVRDSDIGTSPARREQDNRAGDPEILSQNTRWGSDADTSRVPAGVPMTAEEAASGTSSADGGSGSDSTTSEPDDSDAPGTVLELVAGSNTSSVSYQFTVEEASKSACRPTTLPRRATTA</sequence>
<dbReference type="Proteomes" id="UP001596407">
    <property type="component" value="Unassembled WGS sequence"/>
</dbReference>
<feature type="compositionally biased region" description="Low complexity" evidence="1">
    <location>
        <begin position="353"/>
        <end position="364"/>
    </location>
</feature>
<dbReference type="PROSITE" id="PS51318">
    <property type="entry name" value="TAT"/>
    <property type="match status" value="1"/>
</dbReference>
<organism evidence="2 3">
    <name type="scientific">Halorussus caseinilyticus</name>
    <dbReference type="NCBI Taxonomy" id="3034025"/>
    <lineage>
        <taxon>Archaea</taxon>
        <taxon>Methanobacteriati</taxon>
        <taxon>Methanobacteriota</taxon>
        <taxon>Stenosarchaea group</taxon>
        <taxon>Halobacteria</taxon>
        <taxon>Halobacteriales</taxon>
        <taxon>Haladaptataceae</taxon>
        <taxon>Halorussus</taxon>
    </lineage>
</organism>
<comment type="caution">
    <text evidence="2">The sequence shown here is derived from an EMBL/GenBank/DDBJ whole genome shotgun (WGS) entry which is preliminary data.</text>
</comment>
<proteinExistence type="predicted"/>
<evidence type="ECO:0000313" key="2">
    <source>
        <dbReference type="EMBL" id="MFC7080772.1"/>
    </source>
</evidence>
<protein>
    <recommendedName>
        <fullName evidence="4">Twin-arginine translocation signal domain-containing protein</fullName>
    </recommendedName>
</protein>
<name>A0ABD5WJK9_9EURY</name>
<reference evidence="2 3" key="1">
    <citation type="journal article" date="2019" name="Int. J. Syst. Evol. Microbiol.">
        <title>The Global Catalogue of Microorganisms (GCM) 10K type strain sequencing project: providing services to taxonomists for standard genome sequencing and annotation.</title>
        <authorList>
            <consortium name="The Broad Institute Genomics Platform"/>
            <consortium name="The Broad Institute Genome Sequencing Center for Infectious Disease"/>
            <person name="Wu L."/>
            <person name="Ma J."/>
        </authorList>
    </citation>
    <scope>NUCLEOTIDE SEQUENCE [LARGE SCALE GENOMIC DNA]</scope>
    <source>
        <strain evidence="2 3">DT72</strain>
    </source>
</reference>
<feature type="region of interest" description="Disordered" evidence="1">
    <location>
        <begin position="249"/>
        <end position="326"/>
    </location>
</feature>
<accession>A0ABD5WJK9</accession>
<gene>
    <name evidence="2" type="ORF">ACFQJ6_12300</name>
</gene>
<dbReference type="EMBL" id="JBHSZH010000005">
    <property type="protein sequence ID" value="MFC7080772.1"/>
    <property type="molecule type" value="Genomic_DNA"/>
</dbReference>
<feature type="compositionally biased region" description="Low complexity" evidence="1">
    <location>
        <begin position="293"/>
        <end position="315"/>
    </location>
</feature>
<evidence type="ECO:0000256" key="1">
    <source>
        <dbReference type="SAM" id="MobiDB-lite"/>
    </source>
</evidence>
<dbReference type="AlphaFoldDB" id="A0ABD5WJK9"/>
<dbReference type="InterPro" id="IPR006311">
    <property type="entry name" value="TAT_signal"/>
</dbReference>
<feature type="region of interest" description="Disordered" evidence="1">
    <location>
        <begin position="345"/>
        <end position="364"/>
    </location>
</feature>
<feature type="compositionally biased region" description="Basic and acidic residues" evidence="1">
    <location>
        <begin position="249"/>
        <end position="267"/>
    </location>
</feature>
<evidence type="ECO:0000313" key="3">
    <source>
        <dbReference type="Proteomes" id="UP001596407"/>
    </source>
</evidence>
<evidence type="ECO:0008006" key="4">
    <source>
        <dbReference type="Google" id="ProtNLM"/>
    </source>
</evidence>
<keyword evidence="3" id="KW-1185">Reference proteome</keyword>
<dbReference type="SUPFAM" id="SSF51126">
    <property type="entry name" value="Pectin lyase-like"/>
    <property type="match status" value="1"/>
</dbReference>
<dbReference type="InterPro" id="IPR011050">
    <property type="entry name" value="Pectin_lyase_fold/virulence"/>
</dbReference>
<dbReference type="RefSeq" id="WP_382209847.1">
    <property type="nucleotide sequence ID" value="NZ_JBHSZH010000005.1"/>
</dbReference>